<dbReference type="AlphaFoldDB" id="A0A7J6P695"/>
<feature type="chain" id="PRO_5029549345" evidence="1">
    <location>
        <begin position="25"/>
        <end position="154"/>
    </location>
</feature>
<dbReference type="OrthoDB" id="10529140at2759"/>
<reference evidence="2 3" key="1">
    <citation type="submission" date="2020-04" db="EMBL/GenBank/DDBJ databases">
        <title>Perkinsus olseni comparative genomics.</title>
        <authorList>
            <person name="Bogema D.R."/>
        </authorList>
    </citation>
    <scope>NUCLEOTIDE SEQUENCE [LARGE SCALE GENOMIC DNA]</scope>
    <source>
        <strain evidence="2">00978-12</strain>
    </source>
</reference>
<dbReference type="EMBL" id="JABANP010000090">
    <property type="protein sequence ID" value="KAF4690881.1"/>
    <property type="molecule type" value="Genomic_DNA"/>
</dbReference>
<name>A0A7J6P695_PEROL</name>
<dbReference type="Proteomes" id="UP000541610">
    <property type="component" value="Unassembled WGS sequence"/>
</dbReference>
<evidence type="ECO:0000256" key="1">
    <source>
        <dbReference type="SAM" id="SignalP"/>
    </source>
</evidence>
<comment type="caution">
    <text evidence="2">The sequence shown here is derived from an EMBL/GenBank/DDBJ whole genome shotgun (WGS) entry which is preliminary data.</text>
</comment>
<proteinExistence type="predicted"/>
<sequence>MSILFRTTMMLFYLTVLIIQVVKAPLPFPEGKYVGGQTTPRYLRIEADFVAGSKPSVHLSISCGSPRKPWDAWFDLERSPFADMFQWKDYQRDPKYTQLITFYNANCGGVPARRGDLVFFAKDKAENQYSVKIAPDEEMNERLNLQDLLMRIPN</sequence>
<evidence type="ECO:0000313" key="2">
    <source>
        <dbReference type="EMBL" id="KAF4690881.1"/>
    </source>
</evidence>
<evidence type="ECO:0000313" key="3">
    <source>
        <dbReference type="Proteomes" id="UP000541610"/>
    </source>
</evidence>
<keyword evidence="1" id="KW-0732">Signal</keyword>
<organism evidence="2 3">
    <name type="scientific">Perkinsus olseni</name>
    <name type="common">Perkinsus atlanticus</name>
    <dbReference type="NCBI Taxonomy" id="32597"/>
    <lineage>
        <taxon>Eukaryota</taxon>
        <taxon>Sar</taxon>
        <taxon>Alveolata</taxon>
        <taxon>Perkinsozoa</taxon>
        <taxon>Perkinsea</taxon>
        <taxon>Perkinsida</taxon>
        <taxon>Perkinsidae</taxon>
        <taxon>Perkinsus</taxon>
    </lineage>
</organism>
<protein>
    <submittedName>
        <fullName evidence="2">Uncharacterized protein</fullName>
    </submittedName>
</protein>
<feature type="signal peptide" evidence="1">
    <location>
        <begin position="1"/>
        <end position="24"/>
    </location>
</feature>
<accession>A0A7J6P695</accession>
<gene>
    <name evidence="2" type="ORF">FOZ60_016716</name>
</gene>